<feature type="chain" id="PRO_5040281083" evidence="10">
    <location>
        <begin position="27"/>
        <end position="540"/>
    </location>
</feature>
<reference evidence="11" key="1">
    <citation type="journal article" date="2021" name="Nat. Commun.">
        <title>Genetic determinants of endophytism in the Arabidopsis root mycobiome.</title>
        <authorList>
            <person name="Mesny F."/>
            <person name="Miyauchi S."/>
            <person name="Thiergart T."/>
            <person name="Pickel B."/>
            <person name="Atanasova L."/>
            <person name="Karlsson M."/>
            <person name="Huettel B."/>
            <person name="Barry K.W."/>
            <person name="Haridas S."/>
            <person name="Chen C."/>
            <person name="Bauer D."/>
            <person name="Andreopoulos W."/>
            <person name="Pangilinan J."/>
            <person name="LaButti K."/>
            <person name="Riley R."/>
            <person name="Lipzen A."/>
            <person name="Clum A."/>
            <person name="Drula E."/>
            <person name="Henrissat B."/>
            <person name="Kohler A."/>
            <person name="Grigoriev I.V."/>
            <person name="Martin F.M."/>
            <person name="Hacquard S."/>
        </authorList>
    </citation>
    <scope>NUCLEOTIDE SEQUENCE</scope>
    <source>
        <strain evidence="11">MPI-CAGE-AT-0147</strain>
    </source>
</reference>
<evidence type="ECO:0000256" key="4">
    <source>
        <dbReference type="ARBA" id="ARBA00022723"/>
    </source>
</evidence>
<keyword evidence="12" id="KW-1185">Reference proteome</keyword>
<evidence type="ECO:0000256" key="5">
    <source>
        <dbReference type="ARBA" id="ARBA00023002"/>
    </source>
</evidence>
<dbReference type="SUPFAM" id="SSF48264">
    <property type="entry name" value="Cytochrome P450"/>
    <property type="match status" value="1"/>
</dbReference>
<protein>
    <submittedName>
        <fullName evidence="11">Cytochrome P450</fullName>
    </submittedName>
</protein>
<keyword evidence="5 9" id="KW-0560">Oxidoreductase</keyword>
<dbReference type="GO" id="GO:0004497">
    <property type="term" value="F:monooxygenase activity"/>
    <property type="evidence" value="ECO:0007669"/>
    <property type="project" value="UniProtKB-KW"/>
</dbReference>
<dbReference type="Proteomes" id="UP000738349">
    <property type="component" value="Unassembled WGS sequence"/>
</dbReference>
<keyword evidence="4 8" id="KW-0479">Metal-binding</keyword>
<proteinExistence type="inferred from homology"/>
<name>A0A9P9IZS3_9HYPO</name>
<organism evidence="11 12">
    <name type="scientific">Dactylonectria macrodidyma</name>
    <dbReference type="NCBI Taxonomy" id="307937"/>
    <lineage>
        <taxon>Eukaryota</taxon>
        <taxon>Fungi</taxon>
        <taxon>Dikarya</taxon>
        <taxon>Ascomycota</taxon>
        <taxon>Pezizomycotina</taxon>
        <taxon>Sordariomycetes</taxon>
        <taxon>Hypocreomycetidae</taxon>
        <taxon>Hypocreales</taxon>
        <taxon>Nectriaceae</taxon>
        <taxon>Dactylonectria</taxon>
    </lineage>
</organism>
<dbReference type="PANTHER" id="PTHR46300:SF7">
    <property type="entry name" value="P450, PUTATIVE (EUROFUNG)-RELATED"/>
    <property type="match status" value="1"/>
</dbReference>
<dbReference type="InterPro" id="IPR036396">
    <property type="entry name" value="Cyt_P450_sf"/>
</dbReference>
<evidence type="ECO:0000256" key="1">
    <source>
        <dbReference type="ARBA" id="ARBA00001971"/>
    </source>
</evidence>
<dbReference type="InterPro" id="IPR002401">
    <property type="entry name" value="Cyt_P450_E_grp-I"/>
</dbReference>
<evidence type="ECO:0000256" key="8">
    <source>
        <dbReference type="PIRSR" id="PIRSR602401-1"/>
    </source>
</evidence>
<comment type="similarity">
    <text evidence="2 9">Belongs to the cytochrome P450 family.</text>
</comment>
<evidence type="ECO:0000256" key="3">
    <source>
        <dbReference type="ARBA" id="ARBA00022617"/>
    </source>
</evidence>
<evidence type="ECO:0000313" key="12">
    <source>
        <dbReference type="Proteomes" id="UP000738349"/>
    </source>
</evidence>
<sequence>MVSTITLASMATALLLAIFISKWVTGSKGKQANLPPGPKGLPLVGNVLDLPKPGELEAHHWLKHKDVYGPISSITVFGQNLIIINDVKIATELLDKRALKYSDRPTQVFAADMIGWGDSLAFSQYGDRFRTYRKNMSRIIGSKSSAGHYNKLQEAEVGHFLMHLLENPDGLLDHIKRSVNSSVNRYREAGSIILEIAYGYRSEPFKSDPLIEMVGNVMEQFAAAAAPGSWAVDVFPFLRHLPDWFPGASFKQTAKEMRSDLQNVIDVPYAFVKEQLSQGTHNVSFLSNLLDAGDDSAEEKLTNKWSATALYTAGADTTVSSIACFFLAMTLYPEVQRKAQAEIDKIVGQDRLPNLADRENLPYVDALVKEALRWHPVAPMGLPHTSSQDDTIEGYAIPKGAMLLPNIWHFTHDPEVYHDPMTFKPERFLKTEDLSPETDPHKYIFGFGRRICPGRVLADQALFLNISQSLAVFNIERRATTGGESSPRLQFTSGVISHPEPFDASIKPRSPHHEGMIRSVEETFPWKKGDGEVLKRLERS</sequence>
<dbReference type="PANTHER" id="PTHR46300">
    <property type="entry name" value="P450, PUTATIVE (EUROFUNG)-RELATED-RELATED"/>
    <property type="match status" value="1"/>
</dbReference>
<keyword evidence="3 8" id="KW-0349">Heme</keyword>
<keyword evidence="6 8" id="KW-0408">Iron</keyword>
<dbReference type="OrthoDB" id="2789670at2759"/>
<evidence type="ECO:0000313" key="11">
    <source>
        <dbReference type="EMBL" id="KAH7141954.1"/>
    </source>
</evidence>
<dbReference type="CDD" id="cd11065">
    <property type="entry name" value="CYP64-like"/>
    <property type="match status" value="1"/>
</dbReference>
<dbReference type="EMBL" id="JAGMUV010000010">
    <property type="protein sequence ID" value="KAH7141954.1"/>
    <property type="molecule type" value="Genomic_DNA"/>
</dbReference>
<dbReference type="GO" id="GO:0005506">
    <property type="term" value="F:iron ion binding"/>
    <property type="evidence" value="ECO:0007669"/>
    <property type="project" value="InterPro"/>
</dbReference>
<accession>A0A9P9IZS3</accession>
<evidence type="ECO:0000256" key="10">
    <source>
        <dbReference type="SAM" id="SignalP"/>
    </source>
</evidence>
<comment type="caution">
    <text evidence="11">The sequence shown here is derived from an EMBL/GenBank/DDBJ whole genome shotgun (WGS) entry which is preliminary data.</text>
</comment>
<keyword evidence="7 9" id="KW-0503">Monooxygenase</keyword>
<feature type="signal peptide" evidence="10">
    <location>
        <begin position="1"/>
        <end position="26"/>
    </location>
</feature>
<dbReference type="GO" id="GO:0016705">
    <property type="term" value="F:oxidoreductase activity, acting on paired donors, with incorporation or reduction of molecular oxygen"/>
    <property type="evidence" value="ECO:0007669"/>
    <property type="project" value="InterPro"/>
</dbReference>
<feature type="binding site" description="axial binding residue" evidence="8">
    <location>
        <position position="452"/>
    </location>
    <ligand>
        <name>heme</name>
        <dbReference type="ChEBI" id="CHEBI:30413"/>
    </ligand>
    <ligandPart>
        <name>Fe</name>
        <dbReference type="ChEBI" id="CHEBI:18248"/>
    </ligandPart>
</feature>
<dbReference type="PRINTS" id="PR00463">
    <property type="entry name" value="EP450I"/>
</dbReference>
<dbReference type="Pfam" id="PF00067">
    <property type="entry name" value="p450"/>
    <property type="match status" value="1"/>
</dbReference>
<evidence type="ECO:0000256" key="7">
    <source>
        <dbReference type="ARBA" id="ARBA00023033"/>
    </source>
</evidence>
<dbReference type="InterPro" id="IPR017972">
    <property type="entry name" value="Cyt_P450_CS"/>
</dbReference>
<comment type="cofactor">
    <cofactor evidence="1 8">
        <name>heme</name>
        <dbReference type="ChEBI" id="CHEBI:30413"/>
    </cofactor>
</comment>
<dbReference type="InterPro" id="IPR001128">
    <property type="entry name" value="Cyt_P450"/>
</dbReference>
<dbReference type="PROSITE" id="PS00086">
    <property type="entry name" value="CYTOCHROME_P450"/>
    <property type="match status" value="1"/>
</dbReference>
<dbReference type="GO" id="GO:0020037">
    <property type="term" value="F:heme binding"/>
    <property type="evidence" value="ECO:0007669"/>
    <property type="project" value="InterPro"/>
</dbReference>
<evidence type="ECO:0000256" key="2">
    <source>
        <dbReference type="ARBA" id="ARBA00010617"/>
    </source>
</evidence>
<dbReference type="InterPro" id="IPR050364">
    <property type="entry name" value="Cytochrome_P450_fung"/>
</dbReference>
<evidence type="ECO:0000256" key="6">
    <source>
        <dbReference type="ARBA" id="ARBA00023004"/>
    </source>
</evidence>
<gene>
    <name evidence="11" type="ORF">EDB81DRAFT_760797</name>
</gene>
<dbReference type="PRINTS" id="PR00385">
    <property type="entry name" value="P450"/>
</dbReference>
<keyword evidence="10" id="KW-0732">Signal</keyword>
<evidence type="ECO:0000256" key="9">
    <source>
        <dbReference type="RuleBase" id="RU000461"/>
    </source>
</evidence>
<dbReference type="Gene3D" id="1.10.630.10">
    <property type="entry name" value="Cytochrome P450"/>
    <property type="match status" value="1"/>
</dbReference>
<dbReference type="AlphaFoldDB" id="A0A9P9IZS3"/>